<proteinExistence type="predicted"/>
<evidence type="ECO:0000313" key="2">
    <source>
        <dbReference type="EMBL" id="TDS79748.1"/>
    </source>
</evidence>
<keyword evidence="3" id="KW-1185">Reference proteome</keyword>
<dbReference type="RefSeq" id="WP_133764187.1">
    <property type="nucleotide sequence ID" value="NZ_BAAARP010000001.1"/>
</dbReference>
<gene>
    <name evidence="2" type="ORF">CLV52_0290</name>
</gene>
<sequence>MTAPRLPLRVRAAVVVVAVLGVLAVVGGTAVIRTGADALEVGGGFTVSGPWYAGPRWAGVELENRSSVPITLRAVEVRTASNVRVLGTRVLGPTGAHILMNDTSDPDVGAAVDAGQPVDGFVLPPHSRSKYQVAVEFEPRSPGQAVISGTAVVYSVFGLDHGAVSGGVYCVRGPGKESCAPFAS</sequence>
<keyword evidence="1" id="KW-1133">Transmembrane helix</keyword>
<dbReference type="AlphaFoldDB" id="A0A4R7FQ14"/>
<keyword evidence="1" id="KW-0472">Membrane</keyword>
<dbReference type="EMBL" id="SOAM01000001">
    <property type="protein sequence ID" value="TDS79748.1"/>
    <property type="molecule type" value="Genomic_DNA"/>
</dbReference>
<evidence type="ECO:0000313" key="3">
    <source>
        <dbReference type="Proteomes" id="UP000295344"/>
    </source>
</evidence>
<reference evidence="2 3" key="1">
    <citation type="submission" date="2019-03" db="EMBL/GenBank/DDBJ databases">
        <title>Genomic Encyclopedia of Archaeal and Bacterial Type Strains, Phase II (KMG-II): from individual species to whole genera.</title>
        <authorList>
            <person name="Goeker M."/>
        </authorList>
    </citation>
    <scope>NUCLEOTIDE SEQUENCE [LARGE SCALE GENOMIC DNA]</scope>
    <source>
        <strain evidence="2 3">DSM 24782</strain>
    </source>
</reference>
<organism evidence="2 3">
    <name type="scientific">Amnibacterium kyonggiense</name>
    <dbReference type="NCBI Taxonomy" id="595671"/>
    <lineage>
        <taxon>Bacteria</taxon>
        <taxon>Bacillati</taxon>
        <taxon>Actinomycetota</taxon>
        <taxon>Actinomycetes</taxon>
        <taxon>Micrococcales</taxon>
        <taxon>Microbacteriaceae</taxon>
        <taxon>Amnibacterium</taxon>
    </lineage>
</organism>
<feature type="transmembrane region" description="Helical" evidence="1">
    <location>
        <begin position="12"/>
        <end position="32"/>
    </location>
</feature>
<name>A0A4R7FQ14_9MICO</name>
<protein>
    <submittedName>
        <fullName evidence="2">Uncharacterized protein</fullName>
    </submittedName>
</protein>
<accession>A0A4R7FQ14</accession>
<comment type="caution">
    <text evidence="2">The sequence shown here is derived from an EMBL/GenBank/DDBJ whole genome shotgun (WGS) entry which is preliminary data.</text>
</comment>
<evidence type="ECO:0000256" key="1">
    <source>
        <dbReference type="SAM" id="Phobius"/>
    </source>
</evidence>
<keyword evidence="1" id="KW-0812">Transmembrane</keyword>
<dbReference type="Proteomes" id="UP000295344">
    <property type="component" value="Unassembled WGS sequence"/>
</dbReference>